<dbReference type="EMBL" id="JAGIZQ010000008">
    <property type="protein sequence ID" value="KAH6613455.1"/>
    <property type="molecule type" value="Genomic_DNA"/>
</dbReference>
<reference evidence="1 2" key="1">
    <citation type="journal article" date="2021" name="Nat. Commun.">
        <title>Genetic determinants of endophytism in the Arabidopsis root mycobiome.</title>
        <authorList>
            <person name="Mesny F."/>
            <person name="Miyauchi S."/>
            <person name="Thiergart T."/>
            <person name="Pickel B."/>
            <person name="Atanasova L."/>
            <person name="Karlsson M."/>
            <person name="Huettel B."/>
            <person name="Barry K.W."/>
            <person name="Haridas S."/>
            <person name="Chen C."/>
            <person name="Bauer D."/>
            <person name="Andreopoulos W."/>
            <person name="Pangilinan J."/>
            <person name="LaButti K."/>
            <person name="Riley R."/>
            <person name="Lipzen A."/>
            <person name="Clum A."/>
            <person name="Drula E."/>
            <person name="Henrissat B."/>
            <person name="Kohler A."/>
            <person name="Grigoriev I.V."/>
            <person name="Martin F.M."/>
            <person name="Hacquard S."/>
        </authorList>
    </citation>
    <scope>NUCLEOTIDE SEQUENCE [LARGE SCALE GENOMIC DNA]</scope>
    <source>
        <strain evidence="1 2">MPI-SDFR-AT-0079</strain>
    </source>
</reference>
<proteinExistence type="predicted"/>
<gene>
    <name evidence="1" type="ORF">F5144DRAFT_405147</name>
</gene>
<accession>A0ACB7NUJ3</accession>
<dbReference type="Proteomes" id="UP000724584">
    <property type="component" value="Unassembled WGS sequence"/>
</dbReference>
<keyword evidence="2" id="KW-1185">Reference proteome</keyword>
<sequence>MSEFIGARISLISRSDIRYSGTLHSINSDDSTVSLENVRSFGTEHRKTDPEEFVPASEQLYEYIVFRGTDVKDLRIEEGPAPAKEENPPAVPNDPAILGARPRPANAAPGPAGPPGPQGPQGPQGPIGHPGAQNQQGPPPGPPGPPGFGYFPPHMAGWGRAGGPGPGPGPGPFGGMPYPPPGWFPPGQEFPPMGHGPWNPYGFQPGPGGPPGAPGAPGAQGAPGAPGGPGGPGAPGAPGQGRQSANQPPNDQGPTQKPAPIGPAADRKPATPSQQAGPPSEPKAMAQAAKQPTAAAAPPPPVESKPTVEEVKATAASLSNNATAPTGQNVSIPTGPKSSRPTQILPAVPLPAALTAKAAQAQAPKQAPGHTSAAAAAAALRDATQAAKDAVAVAMAQLDAPTATPQQQQPESNGISNLSKKVEEMRINAARTGQNNRGGRGRGPRPTKVEVPDSDFDFASSNAKFNKQDVVKEAVAGSPLTEAASFTEGAVPEAAPDASAPVEAAYNKSRSFFDNISSEMKDRENATQRLGGAQWRGEETRKNMETFGQGSVDGGHRGFRGGRGRGRGGRGRGYRGGRGGNGGFRPHQQPQTAAPQ</sequence>
<evidence type="ECO:0000313" key="2">
    <source>
        <dbReference type="Proteomes" id="UP000724584"/>
    </source>
</evidence>
<organism evidence="1 2">
    <name type="scientific">Chaetomium tenue</name>
    <dbReference type="NCBI Taxonomy" id="1854479"/>
    <lineage>
        <taxon>Eukaryota</taxon>
        <taxon>Fungi</taxon>
        <taxon>Dikarya</taxon>
        <taxon>Ascomycota</taxon>
        <taxon>Pezizomycotina</taxon>
        <taxon>Sordariomycetes</taxon>
        <taxon>Sordariomycetidae</taxon>
        <taxon>Sordariales</taxon>
        <taxon>Chaetomiaceae</taxon>
        <taxon>Chaetomium</taxon>
    </lineage>
</organism>
<protein>
    <submittedName>
        <fullName evidence="1">Scd6-like Sm domain-containing protein</fullName>
    </submittedName>
</protein>
<evidence type="ECO:0000313" key="1">
    <source>
        <dbReference type="EMBL" id="KAH6613455.1"/>
    </source>
</evidence>
<comment type="caution">
    <text evidence="1">The sequence shown here is derived from an EMBL/GenBank/DDBJ whole genome shotgun (WGS) entry which is preliminary data.</text>
</comment>
<name>A0ACB7NUJ3_9PEZI</name>